<dbReference type="Pfam" id="PF00001">
    <property type="entry name" value="7tm_1"/>
    <property type="match status" value="1"/>
</dbReference>
<comment type="similarity">
    <text evidence="9">Belongs to the G-protein coupled receptor 1 family.</text>
</comment>
<keyword evidence="3 9" id="KW-0812">Transmembrane</keyword>
<keyword evidence="4 10" id="KW-1133">Transmembrane helix</keyword>
<feature type="transmembrane region" description="Helical" evidence="10">
    <location>
        <begin position="73"/>
        <end position="92"/>
    </location>
</feature>
<dbReference type="PRINTS" id="PR00237">
    <property type="entry name" value="GPCRRHODOPSN"/>
</dbReference>
<feature type="transmembrane region" description="Helical" evidence="10">
    <location>
        <begin position="254"/>
        <end position="274"/>
    </location>
</feature>
<dbReference type="InterPro" id="IPR050569">
    <property type="entry name" value="TAAR"/>
</dbReference>
<evidence type="ECO:0000256" key="2">
    <source>
        <dbReference type="ARBA" id="ARBA00022475"/>
    </source>
</evidence>
<dbReference type="PANTHER" id="PTHR24249">
    <property type="entry name" value="HISTAMINE RECEPTOR-RELATED G-PROTEIN COUPLED RECEPTOR"/>
    <property type="match status" value="1"/>
</dbReference>
<feature type="domain" description="G-protein coupled receptors family 1 profile" evidence="11">
    <location>
        <begin position="53"/>
        <end position="307"/>
    </location>
</feature>
<comment type="subcellular location">
    <subcellularLocation>
        <location evidence="1">Cell membrane</location>
        <topology evidence="1">Multi-pass membrane protein</topology>
    </subcellularLocation>
</comment>
<keyword evidence="6 10" id="KW-0472">Membrane</keyword>
<feature type="transmembrane region" description="Helical" evidence="10">
    <location>
        <begin position="294"/>
        <end position="314"/>
    </location>
</feature>
<dbReference type="GeneTree" id="ENSGT01050000244823"/>
<evidence type="ECO:0000256" key="1">
    <source>
        <dbReference type="ARBA" id="ARBA00004651"/>
    </source>
</evidence>
<dbReference type="PROSITE" id="PS00237">
    <property type="entry name" value="G_PROTEIN_RECEP_F1_1"/>
    <property type="match status" value="1"/>
</dbReference>
<protein>
    <submittedName>
        <fullName evidence="12">Trace amine-associated receptor 13c-like</fullName>
    </submittedName>
</protein>
<dbReference type="AlphaFoldDB" id="A0A3Q3E9J3"/>
<evidence type="ECO:0000256" key="5">
    <source>
        <dbReference type="ARBA" id="ARBA00023040"/>
    </source>
</evidence>
<keyword evidence="13" id="KW-1185">Reference proteome</keyword>
<keyword evidence="8 9" id="KW-0807">Transducer</keyword>
<dbReference type="Ensembl" id="ENSLBET00000004185.1">
    <property type="protein sequence ID" value="ENSLBEP00000003977.1"/>
    <property type="gene ID" value="ENSLBEG00000003058.1"/>
</dbReference>
<dbReference type="SUPFAM" id="SSF81321">
    <property type="entry name" value="Family A G protein-coupled receptor-like"/>
    <property type="match status" value="1"/>
</dbReference>
<dbReference type="STRING" id="56723.ENSLBEP00000003977"/>
<evidence type="ECO:0000256" key="10">
    <source>
        <dbReference type="SAM" id="Phobius"/>
    </source>
</evidence>
<evidence type="ECO:0000256" key="8">
    <source>
        <dbReference type="ARBA" id="ARBA00023224"/>
    </source>
</evidence>
<keyword evidence="7 9" id="KW-0675">Receptor</keyword>
<feature type="transmembrane region" description="Helical" evidence="10">
    <location>
        <begin position="104"/>
        <end position="132"/>
    </location>
</feature>
<dbReference type="SMART" id="SM01381">
    <property type="entry name" value="7TM_GPCR_Srsx"/>
    <property type="match status" value="1"/>
</dbReference>
<dbReference type="CDD" id="cd15055">
    <property type="entry name" value="7tmA_TAARs"/>
    <property type="match status" value="1"/>
</dbReference>
<evidence type="ECO:0000313" key="13">
    <source>
        <dbReference type="Proteomes" id="UP000261660"/>
    </source>
</evidence>
<evidence type="ECO:0000259" key="11">
    <source>
        <dbReference type="PROSITE" id="PS50262"/>
    </source>
</evidence>
<dbReference type="Gene3D" id="1.20.1070.10">
    <property type="entry name" value="Rhodopsin 7-helix transmembrane proteins"/>
    <property type="match status" value="1"/>
</dbReference>
<reference evidence="12" key="1">
    <citation type="submission" date="2025-08" db="UniProtKB">
        <authorList>
            <consortium name="Ensembl"/>
        </authorList>
    </citation>
    <scope>IDENTIFICATION</scope>
</reference>
<dbReference type="GO" id="GO:0001594">
    <property type="term" value="F:trace-amine receptor activity"/>
    <property type="evidence" value="ECO:0007669"/>
    <property type="project" value="TreeGrafter"/>
</dbReference>
<evidence type="ECO:0000313" key="12">
    <source>
        <dbReference type="Ensembl" id="ENSLBEP00000003977.1"/>
    </source>
</evidence>
<dbReference type="Proteomes" id="UP000261660">
    <property type="component" value="Unplaced"/>
</dbReference>
<name>A0A3Q3E9J3_9LABR</name>
<feature type="transmembrane region" description="Helical" evidence="10">
    <location>
        <begin position="37"/>
        <end position="61"/>
    </location>
</feature>
<dbReference type="GO" id="GO:0005886">
    <property type="term" value="C:plasma membrane"/>
    <property type="evidence" value="ECO:0007669"/>
    <property type="project" value="UniProtKB-SubCell"/>
</dbReference>
<keyword evidence="2" id="KW-1003">Cell membrane</keyword>
<keyword evidence="5 9" id="KW-0297">G-protein coupled receptor</keyword>
<feature type="transmembrane region" description="Helical" evidence="10">
    <location>
        <begin position="153"/>
        <end position="172"/>
    </location>
</feature>
<evidence type="ECO:0000256" key="7">
    <source>
        <dbReference type="ARBA" id="ARBA00023170"/>
    </source>
</evidence>
<dbReference type="PROSITE" id="PS50262">
    <property type="entry name" value="G_PROTEIN_RECEP_F1_2"/>
    <property type="match status" value="1"/>
</dbReference>
<evidence type="ECO:0000256" key="4">
    <source>
        <dbReference type="ARBA" id="ARBA00022989"/>
    </source>
</evidence>
<evidence type="ECO:0000256" key="9">
    <source>
        <dbReference type="RuleBase" id="RU000688"/>
    </source>
</evidence>
<organism evidence="12 13">
    <name type="scientific">Labrus bergylta</name>
    <name type="common">ballan wrasse</name>
    <dbReference type="NCBI Taxonomy" id="56723"/>
    <lineage>
        <taxon>Eukaryota</taxon>
        <taxon>Metazoa</taxon>
        <taxon>Chordata</taxon>
        <taxon>Craniata</taxon>
        <taxon>Vertebrata</taxon>
        <taxon>Euteleostomi</taxon>
        <taxon>Actinopterygii</taxon>
        <taxon>Neopterygii</taxon>
        <taxon>Teleostei</taxon>
        <taxon>Neoteleostei</taxon>
        <taxon>Acanthomorphata</taxon>
        <taxon>Eupercaria</taxon>
        <taxon>Labriformes</taxon>
        <taxon>Labridae</taxon>
        <taxon>Labrus</taxon>
    </lineage>
</organism>
<reference evidence="12" key="2">
    <citation type="submission" date="2025-09" db="UniProtKB">
        <authorList>
            <consortium name="Ensembl"/>
        </authorList>
    </citation>
    <scope>IDENTIFICATION</scope>
</reference>
<dbReference type="FunCoup" id="A0A3Q3E9J3">
    <property type="interactions" value="8"/>
</dbReference>
<accession>A0A3Q3E9J3</accession>
<evidence type="ECO:0000256" key="3">
    <source>
        <dbReference type="ARBA" id="ARBA00022692"/>
    </source>
</evidence>
<dbReference type="PANTHER" id="PTHR24249:SF381">
    <property type="entry name" value="TRACE AMINE ASSOCIATED RECEPTOR 19P-RELATED"/>
    <property type="match status" value="1"/>
</dbReference>
<evidence type="ECO:0000256" key="6">
    <source>
        <dbReference type="ARBA" id="ARBA00023136"/>
    </source>
</evidence>
<dbReference type="InParanoid" id="A0A3Q3E9J3"/>
<proteinExistence type="inferred from homology"/>
<sequence length="337" mass="37742">ISPQSWMMDDQQGAELCYPQLLNSSCRGIRHPRTEAILSYALLSSIAVLTVVLNLLVIISISHFRQLHTPTNLLLLSLAISDLLVGLLVMPLEMVRFIETCWLLGDLMCAMCDIIVFTLTSASVGNMVLISIDRYVAICHPLQYSHQITRSRVELCVCLCWACSILYNGLILKENLRQPDRYNSCFGECVVVINYVIGTVDLVFTFIGPCVVILVLYMRVFIVAVSQARAMQTHITGAAVGKVRITAVKSERKAARTLGIVILVFLITFCPYYYPSLAGQDISNSASSSAIVTWLLYFNSCLNPLIYALFYPWFRKAIKFIVTLKILEQYSSLTNIL</sequence>
<dbReference type="InterPro" id="IPR017452">
    <property type="entry name" value="GPCR_Rhodpsn_7TM"/>
</dbReference>
<dbReference type="FunFam" id="1.20.1070.10:FF:000279">
    <property type="entry name" value="Trace amine-associated receptor 16f"/>
    <property type="match status" value="1"/>
</dbReference>
<feature type="transmembrane region" description="Helical" evidence="10">
    <location>
        <begin position="192"/>
        <end position="217"/>
    </location>
</feature>
<dbReference type="InterPro" id="IPR000276">
    <property type="entry name" value="GPCR_Rhodpsn"/>
</dbReference>